<name>A0A5K3FCI6_MESCO</name>
<keyword evidence="1" id="KW-0472">Membrane</keyword>
<keyword evidence="1" id="KW-0812">Transmembrane</keyword>
<feature type="transmembrane region" description="Helical" evidence="1">
    <location>
        <begin position="25"/>
        <end position="44"/>
    </location>
</feature>
<organism evidence="2">
    <name type="scientific">Mesocestoides corti</name>
    <name type="common">Flatworm</name>
    <dbReference type="NCBI Taxonomy" id="53468"/>
    <lineage>
        <taxon>Eukaryota</taxon>
        <taxon>Metazoa</taxon>
        <taxon>Spiralia</taxon>
        <taxon>Lophotrochozoa</taxon>
        <taxon>Platyhelminthes</taxon>
        <taxon>Cestoda</taxon>
        <taxon>Eucestoda</taxon>
        <taxon>Cyclophyllidea</taxon>
        <taxon>Mesocestoididae</taxon>
        <taxon>Mesocestoides</taxon>
    </lineage>
</organism>
<keyword evidence="1" id="KW-1133">Transmembrane helix</keyword>
<reference evidence="2" key="1">
    <citation type="submission" date="2019-11" db="UniProtKB">
        <authorList>
            <consortium name="WormBaseParasite"/>
        </authorList>
    </citation>
    <scope>IDENTIFICATION</scope>
</reference>
<dbReference type="AlphaFoldDB" id="A0A5K3FCI6"/>
<proteinExistence type="predicted"/>
<sequence length="81" mass="9394">EEDWYNRTGLTDQSQARTTLHRTGFAAHHAVLLIRVFLWLAAYLPRMPLDCKETEDWLRPACSNMSAPLYVTTVEYPSPNR</sequence>
<evidence type="ECO:0000256" key="1">
    <source>
        <dbReference type="SAM" id="Phobius"/>
    </source>
</evidence>
<evidence type="ECO:0000313" key="2">
    <source>
        <dbReference type="WBParaSite" id="MCU_007227-RA"/>
    </source>
</evidence>
<protein>
    <submittedName>
        <fullName evidence="2">IS4 family transposase</fullName>
    </submittedName>
</protein>
<accession>A0A5K3FCI6</accession>
<dbReference type="WBParaSite" id="MCU_007227-RA">
    <property type="protein sequence ID" value="MCU_007227-RA"/>
    <property type="gene ID" value="MCU_007227"/>
</dbReference>